<name>A0A376KK17_ECOLX</name>
<proteinExistence type="predicted"/>
<gene>
    <name evidence="1" type="primary">fI_7</name>
    <name evidence="1" type="ORF">NCTC10764_06379</name>
</gene>
<protein>
    <submittedName>
        <fullName evidence="1">Major tail sheath protein FI</fullName>
    </submittedName>
</protein>
<evidence type="ECO:0000313" key="1">
    <source>
        <dbReference type="EMBL" id="STE82300.1"/>
    </source>
</evidence>
<organism evidence="1 2">
    <name type="scientific">Escherichia coli</name>
    <dbReference type="NCBI Taxonomy" id="562"/>
    <lineage>
        <taxon>Bacteria</taxon>
        <taxon>Pseudomonadati</taxon>
        <taxon>Pseudomonadota</taxon>
        <taxon>Gammaproteobacteria</taxon>
        <taxon>Enterobacterales</taxon>
        <taxon>Enterobacteriaceae</taxon>
        <taxon>Escherichia</taxon>
    </lineage>
</organism>
<dbReference type="Proteomes" id="UP000255201">
    <property type="component" value="Unassembled WGS sequence"/>
</dbReference>
<reference evidence="1 2" key="1">
    <citation type="submission" date="2018-06" db="EMBL/GenBank/DDBJ databases">
        <authorList>
            <consortium name="Pathogen Informatics"/>
            <person name="Doyle S."/>
        </authorList>
    </citation>
    <scope>NUCLEOTIDE SEQUENCE [LARGE SCALE GENOMIC DNA]</scope>
    <source>
        <strain evidence="1 2">NCTC10764</strain>
    </source>
</reference>
<evidence type="ECO:0000313" key="2">
    <source>
        <dbReference type="Proteomes" id="UP000255201"/>
    </source>
</evidence>
<dbReference type="EMBL" id="UFZL01000006">
    <property type="protein sequence ID" value="STE82300.1"/>
    <property type="molecule type" value="Genomic_DNA"/>
</dbReference>
<sequence length="72" mass="8697">MVDNGTTNLRQGRVRIRYKYTPVPPLEDMELYQTFTDESLVPHLRCWEVPDGCTKHLRFLRCLWMVKTKWVK</sequence>
<accession>A0A376KK17</accession>
<dbReference type="AlphaFoldDB" id="A0A376KK17"/>